<dbReference type="RefSeq" id="WP_221632528.1">
    <property type="nucleotide sequence ID" value="NZ_BAAAKX010000001.1"/>
</dbReference>
<dbReference type="EMBL" id="VFOQ01000001">
    <property type="protein sequence ID" value="TQL61239.1"/>
    <property type="molecule type" value="Genomic_DNA"/>
</dbReference>
<dbReference type="SUPFAM" id="SSF54285">
    <property type="entry name" value="MoaD/ThiS"/>
    <property type="match status" value="1"/>
</dbReference>
<accession>A0A542ZLU3</accession>
<reference evidence="1 2" key="1">
    <citation type="submission" date="2019-06" db="EMBL/GenBank/DDBJ databases">
        <title>Sequencing the genomes of 1000 actinobacteria strains.</title>
        <authorList>
            <person name="Klenk H.-P."/>
        </authorList>
    </citation>
    <scope>NUCLEOTIDE SEQUENCE [LARGE SCALE GENOMIC DNA]</scope>
    <source>
        <strain evidence="1 2">DSM 18082</strain>
    </source>
</reference>
<dbReference type="PANTHER" id="PTHR38031">
    <property type="entry name" value="SULFUR CARRIER PROTEIN SLR0821-RELATED"/>
    <property type="match status" value="1"/>
</dbReference>
<protein>
    <submittedName>
        <fullName evidence="1">Molybdopterin synthase subunit MoaD</fullName>
    </submittedName>
</protein>
<dbReference type="InterPro" id="IPR012675">
    <property type="entry name" value="Beta-grasp_dom_sf"/>
</dbReference>
<evidence type="ECO:0000313" key="1">
    <source>
        <dbReference type="EMBL" id="TQL61239.1"/>
    </source>
</evidence>
<dbReference type="PANTHER" id="PTHR38031:SF1">
    <property type="entry name" value="SULFUR CARRIER PROTEIN CYSO"/>
    <property type="match status" value="1"/>
</dbReference>
<dbReference type="InterPro" id="IPR016155">
    <property type="entry name" value="Mopterin_synth/thiamin_S_b"/>
</dbReference>
<gene>
    <name evidence="1" type="ORF">FB474_2646</name>
</gene>
<sequence length="96" mass="10209">MSPDVRVVLPGVLRELAGGQAELDVPCEEGAVVRDVLDRALADRPLLGARVRDETGAMRRHVNVFLDGRDVRFDAGQDTPVRAGGVIHILPSVSGG</sequence>
<dbReference type="Gene3D" id="3.10.20.30">
    <property type="match status" value="1"/>
</dbReference>
<name>A0A542ZLU3_9MICO</name>
<keyword evidence="2" id="KW-1185">Reference proteome</keyword>
<dbReference type="Proteomes" id="UP000319514">
    <property type="component" value="Unassembled WGS sequence"/>
</dbReference>
<organism evidence="1 2">
    <name type="scientific">Oryzihumus leptocrescens</name>
    <dbReference type="NCBI Taxonomy" id="297536"/>
    <lineage>
        <taxon>Bacteria</taxon>
        <taxon>Bacillati</taxon>
        <taxon>Actinomycetota</taxon>
        <taxon>Actinomycetes</taxon>
        <taxon>Micrococcales</taxon>
        <taxon>Intrasporangiaceae</taxon>
        <taxon>Oryzihumus</taxon>
    </lineage>
</organism>
<dbReference type="Pfam" id="PF02597">
    <property type="entry name" value="ThiS"/>
    <property type="match status" value="1"/>
</dbReference>
<dbReference type="InterPro" id="IPR003749">
    <property type="entry name" value="ThiS/MoaD-like"/>
</dbReference>
<proteinExistence type="predicted"/>
<dbReference type="InterPro" id="IPR054834">
    <property type="entry name" value="SAMP1_3"/>
</dbReference>
<evidence type="ECO:0000313" key="2">
    <source>
        <dbReference type="Proteomes" id="UP000319514"/>
    </source>
</evidence>
<dbReference type="AlphaFoldDB" id="A0A542ZLU3"/>
<dbReference type="NCBIfam" id="NF041918">
    <property type="entry name" value="SAMP1"/>
    <property type="match status" value="1"/>
</dbReference>
<dbReference type="InterPro" id="IPR052045">
    <property type="entry name" value="Sulfur_Carrier/Prot_Modifier"/>
</dbReference>
<comment type="caution">
    <text evidence="1">The sequence shown here is derived from an EMBL/GenBank/DDBJ whole genome shotgun (WGS) entry which is preliminary data.</text>
</comment>